<keyword evidence="3" id="KW-1185">Reference proteome</keyword>
<proteinExistence type="inferred from homology"/>
<protein>
    <submittedName>
        <fullName evidence="2">PspA/IM30 family protein</fullName>
    </submittedName>
</protein>
<accession>A0ABV9GQ93</accession>
<dbReference type="PANTHER" id="PTHR31088">
    <property type="entry name" value="MEMBRANE-ASSOCIATED PROTEIN VIPP1, CHLOROPLASTIC"/>
    <property type="match status" value="1"/>
</dbReference>
<name>A0ABV9GQ93_9BACL</name>
<dbReference type="PANTHER" id="PTHR31088:SF6">
    <property type="entry name" value="PHAGE SHOCK PROTEIN A"/>
    <property type="match status" value="1"/>
</dbReference>
<dbReference type="Pfam" id="PF04012">
    <property type="entry name" value="PspA_IM30"/>
    <property type="match status" value="1"/>
</dbReference>
<sequence length="208" mass="23484">MGVLSRFKDIMSSQIGDVLDKKENPEKVIQEYLRELNLDLGKVTSETASLMEDEKRTKRALNECQTNIDKMERYAMKALEAGNEADARTYLEKKADFAAKLSDLETTHQQISSNVKQMKQMHDKLVADIGELASRANALKTKLAATKTQDAAFEQMEEKASRALFEAEALAELRAYPVDELEDLSPIDHDNRDIDADLQALKDKMKKS</sequence>
<reference evidence="3" key="1">
    <citation type="journal article" date="2019" name="Int. J. Syst. Evol. Microbiol.">
        <title>The Global Catalogue of Microorganisms (GCM) 10K type strain sequencing project: providing services to taxonomists for standard genome sequencing and annotation.</title>
        <authorList>
            <consortium name="The Broad Institute Genomics Platform"/>
            <consortium name="The Broad Institute Genome Sequencing Center for Infectious Disease"/>
            <person name="Wu L."/>
            <person name="Ma J."/>
        </authorList>
    </citation>
    <scope>NUCLEOTIDE SEQUENCE [LARGE SCALE GENOMIC DNA]</scope>
    <source>
        <strain evidence="3">CGMCC 1.16306</strain>
    </source>
</reference>
<comment type="caution">
    <text evidence="2">The sequence shown here is derived from an EMBL/GenBank/DDBJ whole genome shotgun (WGS) entry which is preliminary data.</text>
</comment>
<evidence type="ECO:0000313" key="3">
    <source>
        <dbReference type="Proteomes" id="UP001596022"/>
    </source>
</evidence>
<dbReference type="Proteomes" id="UP001596022">
    <property type="component" value="Unassembled WGS sequence"/>
</dbReference>
<organism evidence="2 3">
    <name type="scientific">Camelliibacillus cellulosilyticus</name>
    <dbReference type="NCBI Taxonomy" id="2174486"/>
    <lineage>
        <taxon>Bacteria</taxon>
        <taxon>Bacillati</taxon>
        <taxon>Bacillota</taxon>
        <taxon>Bacilli</taxon>
        <taxon>Bacillales</taxon>
        <taxon>Sporolactobacillaceae</taxon>
        <taxon>Camelliibacillus</taxon>
    </lineage>
</organism>
<dbReference type="RefSeq" id="WP_376847511.1">
    <property type="nucleotide sequence ID" value="NZ_JBHSFW010000021.1"/>
</dbReference>
<evidence type="ECO:0000256" key="1">
    <source>
        <dbReference type="ARBA" id="ARBA00043985"/>
    </source>
</evidence>
<comment type="similarity">
    <text evidence="1">Belongs to the PspA/Vipp/IM30 family.</text>
</comment>
<evidence type="ECO:0000313" key="2">
    <source>
        <dbReference type="EMBL" id="MFC4620399.1"/>
    </source>
</evidence>
<gene>
    <name evidence="2" type="ORF">ACFO4N_16990</name>
</gene>
<dbReference type="InterPro" id="IPR007157">
    <property type="entry name" value="PspA_VIPP1"/>
</dbReference>
<dbReference type="EMBL" id="JBHSFW010000021">
    <property type="protein sequence ID" value="MFC4620399.1"/>
    <property type="molecule type" value="Genomic_DNA"/>
</dbReference>